<dbReference type="STRING" id="537013.CLOSTMETH_03928"/>
<dbReference type="EMBL" id="ACEC01000136">
    <property type="protein sequence ID" value="EEG28541.1"/>
    <property type="molecule type" value="Genomic_DNA"/>
</dbReference>
<proteinExistence type="predicted"/>
<dbReference type="Proteomes" id="UP000003340">
    <property type="component" value="Unassembled WGS sequence"/>
</dbReference>
<comment type="caution">
    <text evidence="1">The sequence shown here is derived from an EMBL/GenBank/DDBJ whole genome shotgun (WGS) entry which is preliminary data.</text>
</comment>
<gene>
    <name evidence="1" type="ORF">CLOSTMETH_03928</name>
</gene>
<evidence type="ECO:0000313" key="1">
    <source>
        <dbReference type="EMBL" id="EEG28541.1"/>
    </source>
</evidence>
<name>C0EJ76_9FIRM</name>
<sequence length="43" mass="5137">MITSKSGNGKKFQEISCGFIYFLRTDLGIRKKKRDFRCFCERK</sequence>
<keyword evidence="2" id="KW-1185">Reference proteome</keyword>
<organism evidence="1 2">
    <name type="scientific">[Clostridium] methylpentosum DSM 5476</name>
    <dbReference type="NCBI Taxonomy" id="537013"/>
    <lineage>
        <taxon>Bacteria</taxon>
        <taxon>Bacillati</taxon>
        <taxon>Bacillota</taxon>
        <taxon>Clostridia</taxon>
        <taxon>Eubacteriales</taxon>
        <taxon>Oscillospiraceae</taxon>
        <taxon>Oscillospiraceae incertae sedis</taxon>
    </lineage>
</organism>
<dbReference type="AlphaFoldDB" id="C0EJ76"/>
<accession>C0EJ76</accession>
<dbReference type="HOGENOM" id="CLU_3231849_0_0_9"/>
<reference evidence="1 2" key="2">
    <citation type="submission" date="2009-02" db="EMBL/GenBank/DDBJ databases">
        <title>Draft genome sequence of Clostridium methylpentosum (DSM 5476).</title>
        <authorList>
            <person name="Sudarsanam P."/>
            <person name="Ley R."/>
            <person name="Guruge J."/>
            <person name="Turnbaugh P.J."/>
            <person name="Mahowald M."/>
            <person name="Liep D."/>
            <person name="Gordon J."/>
        </authorList>
    </citation>
    <scope>NUCLEOTIDE SEQUENCE [LARGE SCALE GENOMIC DNA]</scope>
    <source>
        <strain evidence="1 2">DSM 5476</strain>
    </source>
</reference>
<protein>
    <submittedName>
        <fullName evidence="1">Uncharacterized protein</fullName>
    </submittedName>
</protein>
<evidence type="ECO:0000313" key="2">
    <source>
        <dbReference type="Proteomes" id="UP000003340"/>
    </source>
</evidence>
<reference evidence="1 2" key="1">
    <citation type="submission" date="2009-01" db="EMBL/GenBank/DDBJ databases">
        <authorList>
            <person name="Fulton L."/>
            <person name="Clifton S."/>
            <person name="Fulton B."/>
            <person name="Xu J."/>
            <person name="Minx P."/>
            <person name="Pepin K.H."/>
            <person name="Johnson M."/>
            <person name="Bhonagiri V."/>
            <person name="Nash W.E."/>
            <person name="Mardis E.R."/>
            <person name="Wilson R.K."/>
        </authorList>
    </citation>
    <scope>NUCLEOTIDE SEQUENCE [LARGE SCALE GENOMIC DNA]</scope>
    <source>
        <strain evidence="1 2">DSM 5476</strain>
    </source>
</reference>